<keyword evidence="6 8" id="KW-1133">Transmembrane helix</keyword>
<dbReference type="InterPro" id="IPR013525">
    <property type="entry name" value="ABC2_TM"/>
</dbReference>
<keyword evidence="7 8" id="KW-0472">Membrane</keyword>
<name>A0A0A3HTN6_9BACL</name>
<feature type="transmembrane region" description="Helical" evidence="8">
    <location>
        <begin position="279"/>
        <end position="300"/>
    </location>
</feature>
<evidence type="ECO:0000259" key="9">
    <source>
        <dbReference type="PROSITE" id="PS51012"/>
    </source>
</evidence>
<evidence type="ECO:0000256" key="3">
    <source>
        <dbReference type="ARBA" id="ARBA00022448"/>
    </source>
</evidence>
<dbReference type="STRING" id="1384057.CD33_15975"/>
<comment type="caution">
    <text evidence="10">The sequence shown here is derived from an EMBL/GenBank/DDBJ whole genome shotgun (WGS) entry which is preliminary data.</text>
</comment>
<protein>
    <recommendedName>
        <fullName evidence="9">ABC transmembrane type-2 domain-containing protein</fullName>
    </recommendedName>
</protein>
<evidence type="ECO:0000256" key="2">
    <source>
        <dbReference type="ARBA" id="ARBA00007783"/>
    </source>
</evidence>
<evidence type="ECO:0000256" key="5">
    <source>
        <dbReference type="ARBA" id="ARBA00022692"/>
    </source>
</evidence>
<dbReference type="Proteomes" id="UP000030408">
    <property type="component" value="Unassembled WGS sequence"/>
</dbReference>
<dbReference type="PANTHER" id="PTHR30294:SF38">
    <property type="entry name" value="TRANSPORT PERMEASE PROTEIN"/>
    <property type="match status" value="1"/>
</dbReference>
<feature type="transmembrane region" description="Helical" evidence="8">
    <location>
        <begin position="12"/>
        <end position="30"/>
    </location>
</feature>
<dbReference type="PROSITE" id="PS51012">
    <property type="entry name" value="ABC_TM2"/>
    <property type="match status" value="1"/>
</dbReference>
<keyword evidence="5 8" id="KW-0812">Transmembrane</keyword>
<proteinExistence type="inferred from homology"/>
<keyword evidence="3" id="KW-0813">Transport</keyword>
<dbReference type="PANTHER" id="PTHR30294">
    <property type="entry name" value="MEMBRANE COMPONENT OF ABC TRANSPORTER YHHJ-RELATED"/>
    <property type="match status" value="1"/>
</dbReference>
<dbReference type="GO" id="GO:0140359">
    <property type="term" value="F:ABC-type transporter activity"/>
    <property type="evidence" value="ECO:0007669"/>
    <property type="project" value="InterPro"/>
</dbReference>
<comment type="similarity">
    <text evidence="2">Belongs to the ABC-2 integral membrane protein family.</text>
</comment>
<sequence length="364" mass="40702">MFKTKLLLLARQPASFIIITIIICAFAYVLGLGSQSKLPIAVFSDLKDEQTKIYMAEFGNIPETEFTLVKEERAISLVEKGEYDVAVHLMGDGFELITSPDFMDSALINNELTMIYSRLTQKEAIINATPTSEQDEVERIIDKAAENPSFHIKYSSFTNDGDFIWDSKLHGLFGFSLFMVIYTVSNGVYPIIMDRRKRIWDRLTVSSIGKTEVYLANILYSFLIGYLQVVLVLSIFHFIVGVDFYGGFYNSLLMVIPYLLCIVSLSIFIASVVSTQGKFNAVIMVIAVPFAMLGGAYWPLEIVTSDVILALSYISPITYGLELLNGVTINNSSFVDLIQPLGVLLFISVVLMGIGINVMERREQ</sequence>
<keyword evidence="11" id="KW-1185">Reference proteome</keyword>
<gene>
    <name evidence="10" type="ORF">CD33_15975</name>
</gene>
<dbReference type="AlphaFoldDB" id="A0A0A3HTN6"/>
<feature type="transmembrane region" description="Helical" evidence="8">
    <location>
        <begin position="252"/>
        <end position="272"/>
    </location>
</feature>
<evidence type="ECO:0000313" key="11">
    <source>
        <dbReference type="Proteomes" id="UP000030408"/>
    </source>
</evidence>
<evidence type="ECO:0000256" key="7">
    <source>
        <dbReference type="ARBA" id="ARBA00023136"/>
    </source>
</evidence>
<evidence type="ECO:0000256" key="6">
    <source>
        <dbReference type="ARBA" id="ARBA00022989"/>
    </source>
</evidence>
<evidence type="ECO:0000313" key="10">
    <source>
        <dbReference type="EMBL" id="KGR74590.1"/>
    </source>
</evidence>
<comment type="subcellular location">
    <subcellularLocation>
        <location evidence="1">Cell membrane</location>
        <topology evidence="1">Multi-pass membrane protein</topology>
    </subcellularLocation>
</comment>
<dbReference type="EMBL" id="JPVO01000054">
    <property type="protein sequence ID" value="KGR74590.1"/>
    <property type="molecule type" value="Genomic_DNA"/>
</dbReference>
<feature type="domain" description="ABC transmembrane type-2" evidence="9">
    <location>
        <begin position="134"/>
        <end position="362"/>
    </location>
</feature>
<reference evidence="10 11" key="1">
    <citation type="submission" date="2014-02" db="EMBL/GenBank/DDBJ databases">
        <title>Draft genome sequence of Lysinibacillus sinduriensis JCM 15800.</title>
        <authorList>
            <person name="Zhang F."/>
            <person name="Wang G."/>
            <person name="Zhang L."/>
        </authorList>
    </citation>
    <scope>NUCLEOTIDE SEQUENCE [LARGE SCALE GENOMIC DNA]</scope>
    <source>
        <strain evidence="10 11">JCM 15800</strain>
    </source>
</reference>
<dbReference type="Pfam" id="PF12698">
    <property type="entry name" value="ABC2_membrane_3"/>
    <property type="match status" value="1"/>
</dbReference>
<accession>A0A0A3HTN6</accession>
<keyword evidence="4" id="KW-1003">Cell membrane</keyword>
<feature type="transmembrane region" description="Helical" evidence="8">
    <location>
        <begin position="172"/>
        <end position="192"/>
    </location>
</feature>
<dbReference type="InterPro" id="IPR047817">
    <property type="entry name" value="ABC2_TM_bact-type"/>
</dbReference>
<evidence type="ECO:0000256" key="1">
    <source>
        <dbReference type="ARBA" id="ARBA00004651"/>
    </source>
</evidence>
<organism evidence="10 11">
    <name type="scientific">Ureibacillus sinduriensis BLB-1 = JCM 15800</name>
    <dbReference type="NCBI Taxonomy" id="1384057"/>
    <lineage>
        <taxon>Bacteria</taxon>
        <taxon>Bacillati</taxon>
        <taxon>Bacillota</taxon>
        <taxon>Bacilli</taxon>
        <taxon>Bacillales</taxon>
        <taxon>Caryophanaceae</taxon>
        <taxon>Ureibacillus</taxon>
    </lineage>
</organism>
<evidence type="ECO:0000256" key="4">
    <source>
        <dbReference type="ARBA" id="ARBA00022475"/>
    </source>
</evidence>
<feature type="transmembrane region" description="Helical" evidence="8">
    <location>
        <begin position="337"/>
        <end position="359"/>
    </location>
</feature>
<dbReference type="GO" id="GO:0005886">
    <property type="term" value="C:plasma membrane"/>
    <property type="evidence" value="ECO:0007669"/>
    <property type="project" value="UniProtKB-SubCell"/>
</dbReference>
<dbReference type="eggNOG" id="COG0842">
    <property type="taxonomic scope" value="Bacteria"/>
</dbReference>
<dbReference type="InterPro" id="IPR051449">
    <property type="entry name" value="ABC-2_transporter_component"/>
</dbReference>
<feature type="transmembrane region" description="Helical" evidence="8">
    <location>
        <begin position="213"/>
        <end position="240"/>
    </location>
</feature>
<evidence type="ECO:0000256" key="8">
    <source>
        <dbReference type="SAM" id="Phobius"/>
    </source>
</evidence>